<reference evidence="2 3" key="1">
    <citation type="submission" date="2019-02" db="EMBL/GenBank/DDBJ databases">
        <title>Deep-cultivation of Planctomycetes and their phenomic and genomic characterization uncovers novel biology.</title>
        <authorList>
            <person name="Wiegand S."/>
            <person name="Jogler M."/>
            <person name="Boedeker C."/>
            <person name="Pinto D."/>
            <person name="Vollmers J."/>
            <person name="Rivas-Marin E."/>
            <person name="Kohn T."/>
            <person name="Peeters S.H."/>
            <person name="Heuer A."/>
            <person name="Rast P."/>
            <person name="Oberbeckmann S."/>
            <person name="Bunk B."/>
            <person name="Jeske O."/>
            <person name="Meyerdierks A."/>
            <person name="Storesund J.E."/>
            <person name="Kallscheuer N."/>
            <person name="Luecker S."/>
            <person name="Lage O.M."/>
            <person name="Pohl T."/>
            <person name="Merkel B.J."/>
            <person name="Hornburger P."/>
            <person name="Mueller R.-W."/>
            <person name="Bruemmer F."/>
            <person name="Labrenz M."/>
            <person name="Spormann A.M."/>
            <person name="Op den Camp H."/>
            <person name="Overmann J."/>
            <person name="Amann R."/>
            <person name="Jetten M.S.M."/>
            <person name="Mascher T."/>
            <person name="Medema M.H."/>
            <person name="Devos D.P."/>
            <person name="Kaster A.-K."/>
            <person name="Ovreas L."/>
            <person name="Rohde M."/>
            <person name="Galperin M.Y."/>
            <person name="Jogler C."/>
        </authorList>
    </citation>
    <scope>NUCLEOTIDE SEQUENCE [LARGE SCALE GENOMIC DNA]</scope>
    <source>
        <strain evidence="2 3">Pan189</strain>
    </source>
</reference>
<dbReference type="EMBL" id="CP036268">
    <property type="protein sequence ID" value="QDT39765.1"/>
    <property type="molecule type" value="Genomic_DNA"/>
</dbReference>
<dbReference type="KEGG" id="svp:Pan189_41750"/>
<evidence type="ECO:0000313" key="3">
    <source>
        <dbReference type="Proteomes" id="UP000317318"/>
    </source>
</evidence>
<name>A0A517R7B7_9PLAN</name>
<organism evidence="2 3">
    <name type="scientific">Stratiformator vulcanicus</name>
    <dbReference type="NCBI Taxonomy" id="2527980"/>
    <lineage>
        <taxon>Bacteria</taxon>
        <taxon>Pseudomonadati</taxon>
        <taxon>Planctomycetota</taxon>
        <taxon>Planctomycetia</taxon>
        <taxon>Planctomycetales</taxon>
        <taxon>Planctomycetaceae</taxon>
        <taxon>Stratiformator</taxon>
    </lineage>
</organism>
<accession>A0A517R7B7</accession>
<dbReference type="AlphaFoldDB" id="A0A517R7B7"/>
<evidence type="ECO:0000313" key="2">
    <source>
        <dbReference type="EMBL" id="QDT39765.1"/>
    </source>
</evidence>
<dbReference type="RefSeq" id="WP_145365882.1">
    <property type="nucleotide sequence ID" value="NZ_CP036268.1"/>
</dbReference>
<keyword evidence="3" id="KW-1185">Reference proteome</keyword>
<evidence type="ECO:0000256" key="1">
    <source>
        <dbReference type="SAM" id="MobiDB-lite"/>
    </source>
</evidence>
<gene>
    <name evidence="2" type="ORF">Pan189_41750</name>
</gene>
<dbReference type="Proteomes" id="UP000317318">
    <property type="component" value="Chromosome"/>
</dbReference>
<feature type="region of interest" description="Disordered" evidence="1">
    <location>
        <begin position="68"/>
        <end position="92"/>
    </location>
</feature>
<feature type="compositionally biased region" description="Basic residues" evidence="1">
    <location>
        <begin position="77"/>
        <end position="92"/>
    </location>
</feature>
<protein>
    <submittedName>
        <fullName evidence="2">Helix-turn-helix domain protein</fullName>
    </submittedName>
</protein>
<proteinExistence type="predicted"/>
<sequence>MTTTNNILNVQQVADELGIAAKTVRDLCRLYSTDPQRGLRSFNASPNPESRRPTYRVRREWLNDFIDRRSSEGSAPRSKRRKRARSRRWIKG</sequence>